<evidence type="ECO:0000256" key="2">
    <source>
        <dbReference type="ARBA" id="ARBA00022723"/>
    </source>
</evidence>
<feature type="region of interest" description="Disordered" evidence="7">
    <location>
        <begin position="204"/>
        <end position="248"/>
    </location>
</feature>
<dbReference type="AlphaFoldDB" id="A0A9W7HI28"/>
<feature type="domain" description="HTH myb-type" evidence="10">
    <location>
        <begin position="335"/>
        <end position="400"/>
    </location>
</feature>
<sequence>MPDQSPLLHSSSRLTMKSIKVEANGDYHVDGINHGTSGDAGSSRITDNHNNSNDDDDVGGTGNGNVNDGVRADFDDKVDGDEEEMVDRCAKGNRARNRIVVDLLKGEYCFACNSRRGQVFVCNENGCPVTFHEECMTWNPKFDEMGKFYCPYCSYKQEVSRLKDLRLKAMLAEKELSNFIHASASTMTREVSCGDCGNGLNDDDKETTHHNQDETQGVQSISKEKSDVGSFSRAHRSGKVGNEERMQEDIEIRNSEYDETDQGESVLPNVGTTFHRCQNHDKQIVIKAEPLNIVFQPSTSANNFYSNQERKAITEKTSVECQNSSKRLLLPILGSEKRRRLNWSAEEEDMLKELVQEFSTKVNKNIPWRKILEQGRSVFHSTRLPADLKDKWKNIVAKEISKR</sequence>
<dbReference type="PROSITE" id="PS50016">
    <property type="entry name" value="ZF_PHD_2"/>
    <property type="match status" value="1"/>
</dbReference>
<dbReference type="Proteomes" id="UP001165190">
    <property type="component" value="Unassembled WGS sequence"/>
</dbReference>
<evidence type="ECO:0000256" key="5">
    <source>
        <dbReference type="ARBA" id="ARBA00023242"/>
    </source>
</evidence>
<evidence type="ECO:0000256" key="3">
    <source>
        <dbReference type="ARBA" id="ARBA00022771"/>
    </source>
</evidence>
<dbReference type="InterPro" id="IPR001005">
    <property type="entry name" value="SANT/Myb"/>
</dbReference>
<dbReference type="GO" id="GO:0008270">
    <property type="term" value="F:zinc ion binding"/>
    <property type="evidence" value="ECO:0007669"/>
    <property type="project" value="UniProtKB-KW"/>
</dbReference>
<keyword evidence="4" id="KW-0862">Zinc</keyword>
<dbReference type="EMBL" id="BSYR01000012">
    <property type="protein sequence ID" value="GMI76226.1"/>
    <property type="molecule type" value="Genomic_DNA"/>
</dbReference>
<dbReference type="InterPro" id="IPR013083">
    <property type="entry name" value="Znf_RING/FYVE/PHD"/>
</dbReference>
<feature type="domain" description="PHD-type" evidence="8">
    <location>
        <begin position="106"/>
        <end position="156"/>
    </location>
</feature>
<evidence type="ECO:0000256" key="4">
    <source>
        <dbReference type="ARBA" id="ARBA00022833"/>
    </source>
</evidence>
<dbReference type="OrthoDB" id="608866at2759"/>
<feature type="domain" description="Myb-like" evidence="9">
    <location>
        <begin position="335"/>
        <end position="396"/>
    </location>
</feature>
<dbReference type="SMART" id="SM00249">
    <property type="entry name" value="PHD"/>
    <property type="match status" value="1"/>
</dbReference>
<dbReference type="SMART" id="SM00717">
    <property type="entry name" value="SANT"/>
    <property type="match status" value="1"/>
</dbReference>
<dbReference type="InterPro" id="IPR019787">
    <property type="entry name" value="Znf_PHD-finger"/>
</dbReference>
<evidence type="ECO:0000259" key="8">
    <source>
        <dbReference type="PROSITE" id="PS50016"/>
    </source>
</evidence>
<keyword evidence="13" id="KW-1185">Reference proteome</keyword>
<accession>A0A9W7HI28</accession>
<organism evidence="11 13">
    <name type="scientific">Hibiscus trionum</name>
    <name type="common">Flower of an hour</name>
    <dbReference type="NCBI Taxonomy" id="183268"/>
    <lineage>
        <taxon>Eukaryota</taxon>
        <taxon>Viridiplantae</taxon>
        <taxon>Streptophyta</taxon>
        <taxon>Embryophyta</taxon>
        <taxon>Tracheophyta</taxon>
        <taxon>Spermatophyta</taxon>
        <taxon>Magnoliopsida</taxon>
        <taxon>eudicotyledons</taxon>
        <taxon>Gunneridae</taxon>
        <taxon>Pentapetalae</taxon>
        <taxon>rosids</taxon>
        <taxon>malvids</taxon>
        <taxon>Malvales</taxon>
        <taxon>Malvaceae</taxon>
        <taxon>Malvoideae</taxon>
        <taxon>Hibiscus</taxon>
    </lineage>
</organism>
<dbReference type="EMBL" id="BSYR01000012">
    <property type="protein sequence ID" value="GMI76225.1"/>
    <property type="molecule type" value="Genomic_DNA"/>
</dbReference>
<comment type="subcellular location">
    <subcellularLocation>
        <location evidence="1">Nucleus</location>
    </subcellularLocation>
</comment>
<keyword evidence="5" id="KW-0539">Nucleus</keyword>
<feature type="compositionally biased region" description="Polar residues" evidence="7">
    <location>
        <begin position="34"/>
        <end position="45"/>
    </location>
</feature>
<protein>
    <recommendedName>
        <fullName evidence="14">Myb-like domain-containing protein</fullName>
    </recommendedName>
</protein>
<evidence type="ECO:0000313" key="13">
    <source>
        <dbReference type="Proteomes" id="UP001165190"/>
    </source>
</evidence>
<gene>
    <name evidence="12" type="ORF">HRI_001291800</name>
    <name evidence="11" type="ORF">HRI_001291900</name>
</gene>
<dbReference type="InterPro" id="IPR011011">
    <property type="entry name" value="Znf_FYVE_PHD"/>
</dbReference>
<name>A0A9W7HI28_HIBTR</name>
<dbReference type="PANTHER" id="PTHR47863">
    <property type="entry name" value="RING/FYVE/PHD ZINC FINGER SUPERFAMILY PROTEIN"/>
    <property type="match status" value="1"/>
</dbReference>
<evidence type="ECO:0000256" key="6">
    <source>
        <dbReference type="PROSITE-ProRule" id="PRU00146"/>
    </source>
</evidence>
<dbReference type="Gene3D" id="3.30.40.10">
    <property type="entry name" value="Zinc/RING finger domain, C3HC4 (zinc finger)"/>
    <property type="match status" value="1"/>
</dbReference>
<evidence type="ECO:0000256" key="7">
    <source>
        <dbReference type="SAM" id="MobiDB-lite"/>
    </source>
</evidence>
<dbReference type="PANTHER" id="PTHR47863:SF5">
    <property type="entry name" value="HOMEODOMAIN-LIKE PROTEIN WITH RING_FYVE_PHD-TYPE ZINC FINGER DOMAIN-CONTAINING PROTEIN-RELATED"/>
    <property type="match status" value="1"/>
</dbReference>
<dbReference type="InterPro" id="IPR017930">
    <property type="entry name" value="Myb_dom"/>
</dbReference>
<evidence type="ECO:0000313" key="11">
    <source>
        <dbReference type="EMBL" id="GMI76225.1"/>
    </source>
</evidence>
<dbReference type="PROSITE" id="PS01359">
    <property type="entry name" value="ZF_PHD_1"/>
    <property type="match status" value="1"/>
</dbReference>
<proteinExistence type="predicted"/>
<dbReference type="CDD" id="cd11660">
    <property type="entry name" value="SANT_TRF"/>
    <property type="match status" value="1"/>
</dbReference>
<dbReference type="PROSITE" id="PS51294">
    <property type="entry name" value="HTH_MYB"/>
    <property type="match status" value="1"/>
</dbReference>
<evidence type="ECO:0000256" key="1">
    <source>
        <dbReference type="ARBA" id="ARBA00004123"/>
    </source>
</evidence>
<evidence type="ECO:0000259" key="10">
    <source>
        <dbReference type="PROSITE" id="PS51294"/>
    </source>
</evidence>
<evidence type="ECO:0000259" key="9">
    <source>
        <dbReference type="PROSITE" id="PS50090"/>
    </source>
</evidence>
<dbReference type="InterPro" id="IPR009057">
    <property type="entry name" value="Homeodomain-like_sf"/>
</dbReference>
<dbReference type="PROSITE" id="PS50090">
    <property type="entry name" value="MYB_LIKE"/>
    <property type="match status" value="1"/>
</dbReference>
<evidence type="ECO:0000313" key="12">
    <source>
        <dbReference type="EMBL" id="GMI76226.1"/>
    </source>
</evidence>
<dbReference type="SUPFAM" id="SSF46689">
    <property type="entry name" value="Homeodomain-like"/>
    <property type="match status" value="1"/>
</dbReference>
<comment type="caution">
    <text evidence="11">The sequence shown here is derived from an EMBL/GenBank/DDBJ whole genome shotgun (WGS) entry which is preliminary data.</text>
</comment>
<dbReference type="InterPro" id="IPR019786">
    <property type="entry name" value="Zinc_finger_PHD-type_CS"/>
</dbReference>
<dbReference type="SUPFAM" id="SSF57903">
    <property type="entry name" value="FYVE/PHD zinc finger"/>
    <property type="match status" value="1"/>
</dbReference>
<reference evidence="11" key="1">
    <citation type="submission" date="2023-05" db="EMBL/GenBank/DDBJ databases">
        <title>Genome and transcriptome analyses reveal genes involved in the formation of fine ridges on petal epidermal cells in Hibiscus trionum.</title>
        <authorList>
            <person name="Koshimizu S."/>
            <person name="Masuda S."/>
            <person name="Ishii T."/>
            <person name="Shirasu K."/>
            <person name="Hoshino A."/>
            <person name="Arita M."/>
        </authorList>
    </citation>
    <scope>NUCLEOTIDE SEQUENCE</scope>
    <source>
        <strain evidence="11">Hamamatsu line</strain>
    </source>
</reference>
<feature type="region of interest" description="Disordered" evidence="7">
    <location>
        <begin position="30"/>
        <end position="75"/>
    </location>
</feature>
<dbReference type="GO" id="GO:0005634">
    <property type="term" value="C:nucleus"/>
    <property type="evidence" value="ECO:0007669"/>
    <property type="project" value="UniProtKB-SubCell"/>
</dbReference>
<keyword evidence="2" id="KW-0479">Metal-binding</keyword>
<evidence type="ECO:0008006" key="14">
    <source>
        <dbReference type="Google" id="ProtNLM"/>
    </source>
</evidence>
<dbReference type="Gene3D" id="1.10.10.60">
    <property type="entry name" value="Homeodomain-like"/>
    <property type="match status" value="1"/>
</dbReference>
<dbReference type="InterPro" id="IPR001965">
    <property type="entry name" value="Znf_PHD"/>
</dbReference>
<keyword evidence="3 6" id="KW-0863">Zinc-finger</keyword>